<evidence type="ECO:0000313" key="7">
    <source>
        <dbReference type="EMBL" id="OGE01188.1"/>
    </source>
</evidence>
<dbReference type="PANTHER" id="PTHR30250:SF11">
    <property type="entry name" value="O-ANTIGEN TRANSPORTER-RELATED"/>
    <property type="match status" value="1"/>
</dbReference>
<dbReference type="EMBL" id="MFCA01000029">
    <property type="protein sequence ID" value="OGE01188.1"/>
    <property type="molecule type" value="Genomic_DNA"/>
</dbReference>
<comment type="caution">
    <text evidence="7">The sequence shown here is derived from an EMBL/GenBank/DDBJ whole genome shotgun (WGS) entry which is preliminary data.</text>
</comment>
<keyword evidence="2" id="KW-1003">Cell membrane</keyword>
<feature type="transmembrane region" description="Helical" evidence="6">
    <location>
        <begin position="123"/>
        <end position="147"/>
    </location>
</feature>
<keyword evidence="5 6" id="KW-0472">Membrane</keyword>
<keyword evidence="3 6" id="KW-0812">Transmembrane</keyword>
<dbReference type="InterPro" id="IPR002797">
    <property type="entry name" value="Polysacc_synth"/>
</dbReference>
<dbReference type="Pfam" id="PF01943">
    <property type="entry name" value="Polysacc_synt"/>
    <property type="match status" value="1"/>
</dbReference>
<feature type="transmembrane region" description="Helical" evidence="6">
    <location>
        <begin position="94"/>
        <end position="117"/>
    </location>
</feature>
<dbReference type="Proteomes" id="UP000176751">
    <property type="component" value="Unassembled WGS sequence"/>
</dbReference>
<name>A0A1F5HAQ6_9BACT</name>
<comment type="subcellular location">
    <subcellularLocation>
        <location evidence="1">Cell membrane</location>
        <topology evidence="1">Multi-pass membrane protein</topology>
    </subcellularLocation>
</comment>
<evidence type="ECO:0000256" key="1">
    <source>
        <dbReference type="ARBA" id="ARBA00004651"/>
    </source>
</evidence>
<feature type="transmembrane region" description="Helical" evidence="6">
    <location>
        <begin position="361"/>
        <end position="382"/>
    </location>
</feature>
<reference evidence="7 8" key="1">
    <citation type="journal article" date="2016" name="Nat. Commun.">
        <title>Thousands of microbial genomes shed light on interconnected biogeochemical processes in an aquifer system.</title>
        <authorList>
            <person name="Anantharaman K."/>
            <person name="Brown C.T."/>
            <person name="Hug L.A."/>
            <person name="Sharon I."/>
            <person name="Castelle C.J."/>
            <person name="Probst A.J."/>
            <person name="Thomas B.C."/>
            <person name="Singh A."/>
            <person name="Wilkins M.J."/>
            <person name="Karaoz U."/>
            <person name="Brodie E.L."/>
            <person name="Williams K.H."/>
            <person name="Hubbard S.S."/>
            <person name="Banfield J.F."/>
        </authorList>
    </citation>
    <scope>NUCLEOTIDE SEQUENCE [LARGE SCALE GENOMIC DNA]</scope>
</reference>
<feature type="transmembrane region" description="Helical" evidence="6">
    <location>
        <begin position="182"/>
        <end position="202"/>
    </location>
</feature>
<gene>
    <name evidence="7" type="ORF">A2196_00565</name>
</gene>
<accession>A0A1F5HAQ6</accession>
<proteinExistence type="predicted"/>
<feature type="transmembrane region" description="Helical" evidence="6">
    <location>
        <begin position="222"/>
        <end position="240"/>
    </location>
</feature>
<evidence type="ECO:0000313" key="8">
    <source>
        <dbReference type="Proteomes" id="UP000176751"/>
    </source>
</evidence>
<feature type="transmembrane region" description="Helical" evidence="6">
    <location>
        <begin position="48"/>
        <end position="73"/>
    </location>
</feature>
<feature type="transmembrane region" description="Helical" evidence="6">
    <location>
        <begin position="20"/>
        <end position="42"/>
    </location>
</feature>
<sequence length="416" mass="45868">MIQSFKDLLLTDTGKDTSIVFAGTLVNVIVGGLFFILAPRILGPSDFGIFSTVVATGVVAVRLSSLGVETGILKFAHRSSNQQNAILSIALKSYLFFGLIIAVIGFFIAPILSAILGHPEITLFLRIAFGATVFFHLTNLFVAGLQARQEFLKASIPSIANNVARIVLLLIGSYFFTIGLYFLTVIYFAVTIISTIIGKYFLPFNIEKIDKSLASDFFKFNIWVAFSLTLASIPFDNYFLLKLAGPIQTGLYAAPLKILTVVYEFGGNFTSVLASRFASFDNKEKVINFAKKTSGLVLLFSLGLLFLILIADPLVILIFGKEFSGSIQVLKILAIGFIFFFLSTIPSSIILYYFGKSQISFAITFSRYWFFVILLFLAVPSFEAIGAAYAFTISEFLAFSLMLFYVLFKLNAKNVN</sequence>
<dbReference type="PANTHER" id="PTHR30250">
    <property type="entry name" value="PST FAMILY PREDICTED COLANIC ACID TRANSPORTER"/>
    <property type="match status" value="1"/>
</dbReference>
<evidence type="ECO:0000256" key="2">
    <source>
        <dbReference type="ARBA" id="ARBA00022475"/>
    </source>
</evidence>
<evidence type="ECO:0000256" key="3">
    <source>
        <dbReference type="ARBA" id="ARBA00022692"/>
    </source>
</evidence>
<dbReference type="STRING" id="1797737.A2196_00565"/>
<organism evidence="7 8">
    <name type="scientific">Candidatus Curtissbacteria bacterium RIFOXYA1_FULL_41_14</name>
    <dbReference type="NCBI Taxonomy" id="1797737"/>
    <lineage>
        <taxon>Bacteria</taxon>
        <taxon>Candidatus Curtissiibacteriota</taxon>
    </lineage>
</organism>
<evidence type="ECO:0000256" key="4">
    <source>
        <dbReference type="ARBA" id="ARBA00022989"/>
    </source>
</evidence>
<feature type="transmembrane region" description="Helical" evidence="6">
    <location>
        <begin position="332"/>
        <end position="354"/>
    </location>
</feature>
<evidence type="ECO:0000256" key="6">
    <source>
        <dbReference type="SAM" id="Phobius"/>
    </source>
</evidence>
<keyword evidence="4 6" id="KW-1133">Transmembrane helix</keyword>
<evidence type="ECO:0000256" key="5">
    <source>
        <dbReference type="ARBA" id="ARBA00023136"/>
    </source>
</evidence>
<protein>
    <submittedName>
        <fullName evidence="7">Uncharacterized protein</fullName>
    </submittedName>
</protein>
<dbReference type="InterPro" id="IPR050833">
    <property type="entry name" value="Poly_Biosynth_Transport"/>
</dbReference>
<dbReference type="AlphaFoldDB" id="A0A1F5HAQ6"/>
<dbReference type="GO" id="GO:0005886">
    <property type="term" value="C:plasma membrane"/>
    <property type="evidence" value="ECO:0007669"/>
    <property type="project" value="UniProtKB-SubCell"/>
</dbReference>
<feature type="transmembrane region" description="Helical" evidence="6">
    <location>
        <begin position="388"/>
        <end position="408"/>
    </location>
</feature>
<feature type="transmembrane region" description="Helical" evidence="6">
    <location>
        <begin position="295"/>
        <end position="320"/>
    </location>
</feature>